<reference evidence="3 4" key="1">
    <citation type="submission" date="2020-09" db="EMBL/GenBank/DDBJ databases">
        <title>Paenibacillus sp. strain PR3 16S rRNA gene Genome sequencing and assembly.</title>
        <authorList>
            <person name="Kim J."/>
        </authorList>
    </citation>
    <scope>NUCLEOTIDE SEQUENCE [LARGE SCALE GENOMIC DNA]</scope>
    <source>
        <strain evidence="3 4">PR3</strain>
    </source>
</reference>
<evidence type="ECO:0000256" key="2">
    <source>
        <dbReference type="SAM" id="SignalP"/>
    </source>
</evidence>
<gene>
    <name evidence="3" type="ORF">H8B09_04460</name>
</gene>
<sequence length="361" mass="41980">MIAWIQRTSIAAIAAALLLFETVGTASALTPDDVEIQQLLEKSLSVVEIDKEISRVQQEQAQQQTILAATQTRIDQQEQQLADQREETGRILRSYYMGERDWLLKALLSFHSLQEWIKLLDYIDIIFSRDRTLMTQYAEQARSLRHEYEEQSEQQRKLHQAEEDLLKQRDRVAQLQKEMNITLEGRSDADKLRLLMNELNTYWNNVGVREVRTYFQALSEAMDHLPDWAQKNKEYLEINGFNYKLRIPEDALNDFLREQNEIFNVFAFHFKDGQVIASGSRDGISIEVIGTYTVESDPKNHIQFHINSLKFNGIPLPDTTRQELEQTFDLSFYPQQILKFLTAKDVSISDGELVVSLAVKF</sequence>
<evidence type="ECO:0000256" key="1">
    <source>
        <dbReference type="SAM" id="Coils"/>
    </source>
</evidence>
<dbReference type="Gene3D" id="6.10.250.3150">
    <property type="match status" value="1"/>
</dbReference>
<dbReference type="EMBL" id="JACXZA010000001">
    <property type="protein sequence ID" value="MBD3917996.1"/>
    <property type="molecule type" value="Genomic_DNA"/>
</dbReference>
<feature type="signal peptide" evidence="2">
    <location>
        <begin position="1"/>
        <end position="28"/>
    </location>
</feature>
<keyword evidence="2" id="KW-0732">Signal</keyword>
<dbReference type="Proteomes" id="UP000609346">
    <property type="component" value="Unassembled WGS sequence"/>
</dbReference>
<feature type="chain" id="PRO_5046895171" description="SbsC C-terminal domain-containing protein" evidence="2">
    <location>
        <begin position="29"/>
        <end position="361"/>
    </location>
</feature>
<dbReference type="RefSeq" id="WP_191202237.1">
    <property type="nucleotide sequence ID" value="NZ_JACXZA010000001.1"/>
</dbReference>
<keyword evidence="1" id="KW-0175">Coiled coil</keyword>
<comment type="caution">
    <text evidence="3">The sequence shown here is derived from an EMBL/GenBank/DDBJ whole genome shotgun (WGS) entry which is preliminary data.</text>
</comment>
<evidence type="ECO:0000313" key="3">
    <source>
        <dbReference type="EMBL" id="MBD3917996.1"/>
    </source>
</evidence>
<accession>A0ABR8MPT1</accession>
<organism evidence="3 4">
    <name type="scientific">Paenibacillus terricola</name>
    <dbReference type="NCBI Taxonomy" id="2763503"/>
    <lineage>
        <taxon>Bacteria</taxon>
        <taxon>Bacillati</taxon>
        <taxon>Bacillota</taxon>
        <taxon>Bacilli</taxon>
        <taxon>Bacillales</taxon>
        <taxon>Paenibacillaceae</taxon>
        <taxon>Paenibacillus</taxon>
    </lineage>
</organism>
<feature type="coiled-coil region" evidence="1">
    <location>
        <begin position="134"/>
        <end position="178"/>
    </location>
</feature>
<proteinExistence type="predicted"/>
<protein>
    <recommendedName>
        <fullName evidence="5">SbsC C-terminal domain-containing protein</fullName>
    </recommendedName>
</protein>
<keyword evidence="4" id="KW-1185">Reference proteome</keyword>
<name>A0ABR8MPT1_9BACL</name>
<evidence type="ECO:0008006" key="5">
    <source>
        <dbReference type="Google" id="ProtNLM"/>
    </source>
</evidence>
<evidence type="ECO:0000313" key="4">
    <source>
        <dbReference type="Proteomes" id="UP000609346"/>
    </source>
</evidence>